<feature type="non-terminal residue" evidence="1">
    <location>
        <position position="1"/>
    </location>
</feature>
<evidence type="ECO:0000313" key="1">
    <source>
        <dbReference type="EMBL" id="GAG20226.1"/>
    </source>
</evidence>
<dbReference type="Gene3D" id="3.40.50.300">
    <property type="entry name" value="P-loop containing nucleotide triphosphate hydrolases"/>
    <property type="match status" value="1"/>
</dbReference>
<dbReference type="InterPro" id="IPR027417">
    <property type="entry name" value="P-loop_NTPase"/>
</dbReference>
<dbReference type="AlphaFoldDB" id="X0X5F1"/>
<sequence>HLLIAMMREYDRSHSAAPSRETVEDGTIAVSSASEIIRAAERAIDEDDEAPALLADEIEREASIEYWPLLDLTSELRSQIAYGSQETSRRCRECDLLVLDDFGAERATDFVLEELARIVDWRYRMMKLTAIATNLLSFKETIAKYGSRAISRWMESCAVVHVGGEDRRPSMGPPQ</sequence>
<reference evidence="1" key="1">
    <citation type="journal article" date="2014" name="Front. Microbiol.">
        <title>High frequency of phylogenetically diverse reductive dehalogenase-homologous genes in deep subseafloor sedimentary metagenomes.</title>
        <authorList>
            <person name="Kawai M."/>
            <person name="Futagami T."/>
            <person name="Toyoda A."/>
            <person name="Takaki Y."/>
            <person name="Nishi S."/>
            <person name="Hori S."/>
            <person name="Arai W."/>
            <person name="Tsubouchi T."/>
            <person name="Morono Y."/>
            <person name="Uchiyama I."/>
            <person name="Ito T."/>
            <person name="Fujiyama A."/>
            <person name="Inagaki F."/>
            <person name="Takami H."/>
        </authorList>
    </citation>
    <scope>NUCLEOTIDE SEQUENCE</scope>
    <source>
        <strain evidence="1">Expedition CK06-06</strain>
    </source>
</reference>
<gene>
    <name evidence="1" type="ORF">S01H1_54813</name>
</gene>
<comment type="caution">
    <text evidence="1">The sequence shown here is derived from an EMBL/GenBank/DDBJ whole genome shotgun (WGS) entry which is preliminary data.</text>
</comment>
<accession>X0X5F1</accession>
<proteinExistence type="predicted"/>
<protein>
    <submittedName>
        <fullName evidence="1">Uncharacterized protein</fullName>
    </submittedName>
</protein>
<name>X0X5F1_9ZZZZ</name>
<organism evidence="1">
    <name type="scientific">marine sediment metagenome</name>
    <dbReference type="NCBI Taxonomy" id="412755"/>
    <lineage>
        <taxon>unclassified sequences</taxon>
        <taxon>metagenomes</taxon>
        <taxon>ecological metagenomes</taxon>
    </lineage>
</organism>
<dbReference type="EMBL" id="BARS01035586">
    <property type="protein sequence ID" value="GAG20226.1"/>
    <property type="molecule type" value="Genomic_DNA"/>
</dbReference>